<dbReference type="InterPro" id="IPR005299">
    <property type="entry name" value="MeTrfase_7"/>
</dbReference>
<organism evidence="3 4">
    <name type="scientific">Botryosphaeria dothidea</name>
    <dbReference type="NCBI Taxonomy" id="55169"/>
    <lineage>
        <taxon>Eukaryota</taxon>
        <taxon>Fungi</taxon>
        <taxon>Dikarya</taxon>
        <taxon>Ascomycota</taxon>
        <taxon>Pezizomycotina</taxon>
        <taxon>Dothideomycetes</taxon>
        <taxon>Dothideomycetes incertae sedis</taxon>
        <taxon>Botryosphaeriales</taxon>
        <taxon>Botryosphaeriaceae</taxon>
        <taxon>Botryosphaeria</taxon>
    </lineage>
</organism>
<comment type="caution">
    <text evidence="3">The sequence shown here is derived from an EMBL/GenBank/DDBJ whole genome shotgun (WGS) entry which is preliminary data.</text>
</comment>
<proteinExistence type="predicted"/>
<evidence type="ECO:0000313" key="3">
    <source>
        <dbReference type="EMBL" id="KAF4302425.1"/>
    </source>
</evidence>
<dbReference type="PANTHER" id="PTHR31009">
    <property type="entry name" value="S-ADENOSYL-L-METHIONINE:CARBOXYL METHYLTRANSFERASE FAMILY PROTEIN"/>
    <property type="match status" value="1"/>
</dbReference>
<dbReference type="InterPro" id="IPR042086">
    <property type="entry name" value="MeTrfase_capping"/>
</dbReference>
<evidence type="ECO:0000256" key="2">
    <source>
        <dbReference type="ARBA" id="ARBA00022842"/>
    </source>
</evidence>
<dbReference type="GO" id="GO:0046872">
    <property type="term" value="F:metal ion binding"/>
    <property type="evidence" value="ECO:0007669"/>
    <property type="project" value="UniProtKB-KW"/>
</dbReference>
<dbReference type="Pfam" id="PF03492">
    <property type="entry name" value="Methyltransf_7"/>
    <property type="match status" value="1"/>
</dbReference>
<dbReference type="Gene3D" id="1.10.1200.270">
    <property type="entry name" value="Methyltransferase, alpha-helical capping domain"/>
    <property type="match status" value="1"/>
</dbReference>
<dbReference type="GO" id="GO:0032259">
    <property type="term" value="P:methylation"/>
    <property type="evidence" value="ECO:0007669"/>
    <property type="project" value="UniProtKB-KW"/>
</dbReference>
<accession>A0A8H4MYR0</accession>
<keyword evidence="4" id="KW-1185">Reference proteome</keyword>
<dbReference type="InterPro" id="IPR029063">
    <property type="entry name" value="SAM-dependent_MTases_sf"/>
</dbReference>
<evidence type="ECO:0000313" key="4">
    <source>
        <dbReference type="Proteomes" id="UP000572817"/>
    </source>
</evidence>
<evidence type="ECO:0000256" key="1">
    <source>
        <dbReference type="ARBA" id="ARBA00022723"/>
    </source>
</evidence>
<dbReference type="AlphaFoldDB" id="A0A8H4MYR0"/>
<dbReference type="EMBL" id="WWBZ02000073">
    <property type="protein sequence ID" value="KAF4302425.1"/>
    <property type="molecule type" value="Genomic_DNA"/>
</dbReference>
<keyword evidence="2" id="KW-0460">Magnesium</keyword>
<keyword evidence="1" id="KW-0479">Metal-binding</keyword>
<keyword evidence="3" id="KW-0489">Methyltransferase</keyword>
<dbReference type="SUPFAM" id="SSF53335">
    <property type="entry name" value="S-adenosyl-L-methionine-dependent methyltransferases"/>
    <property type="match status" value="1"/>
</dbReference>
<gene>
    <name evidence="3" type="ORF">GTA08_BOTSDO09589</name>
</gene>
<sequence>MSPLKNGAVIAMREDGEYNKHSDFQLRLLKIGLEYVKDPPKPSDIADGQPLLTIGDYGCSQGRNSALMMQDLLSKQPPATGARMFLVDTPYNDWKSLSETFTAHNAAISSNGSRQIFTDMVPGSFFDQCLPDASVDIGTAWSSAHWLSENIPLKEGTSAEDVIRKFRHHSPKMAHSDFVRFLTNRAREIRPGGIFVAGLMGRSHDEDVNGVSHNLSGVTVSGVLARKELIAEGKVPKEAATIASSTYERTREEMQAALDAVKDVWIVEDLAMREVIHPAYDQLQVELDAGGGEEAYRNYAKTLTMGWLAAGFMLLLKPKLLTMKETAEDKRLINDFMEKTARIFFEKFKGEPQRIKCWYLRLRRK</sequence>
<dbReference type="GO" id="GO:0008168">
    <property type="term" value="F:methyltransferase activity"/>
    <property type="evidence" value="ECO:0007669"/>
    <property type="project" value="UniProtKB-KW"/>
</dbReference>
<dbReference type="OrthoDB" id="1523883at2759"/>
<name>A0A8H4MYR0_9PEZI</name>
<dbReference type="Proteomes" id="UP000572817">
    <property type="component" value="Unassembled WGS sequence"/>
</dbReference>
<keyword evidence="3" id="KW-0808">Transferase</keyword>
<dbReference type="Gene3D" id="3.40.50.150">
    <property type="entry name" value="Vaccinia Virus protein VP39"/>
    <property type="match status" value="1"/>
</dbReference>
<protein>
    <submittedName>
        <fullName evidence="3">SAM dependent carboxyl methyltransferase</fullName>
    </submittedName>
</protein>
<reference evidence="3" key="1">
    <citation type="submission" date="2020-04" db="EMBL/GenBank/DDBJ databases">
        <title>Genome Assembly and Annotation of Botryosphaeria dothidea sdau 11-99, a Latent Pathogen of Apple Fruit Ring Rot in China.</title>
        <authorList>
            <person name="Yu C."/>
            <person name="Diao Y."/>
            <person name="Lu Q."/>
            <person name="Zhao J."/>
            <person name="Cui S."/>
            <person name="Peng C."/>
            <person name="He B."/>
            <person name="Liu H."/>
        </authorList>
    </citation>
    <scope>NUCLEOTIDE SEQUENCE [LARGE SCALE GENOMIC DNA]</scope>
    <source>
        <strain evidence="3">Sdau11-99</strain>
    </source>
</reference>